<sequence length="212" mass="24280">MKKIVLLLIACIGFTSYVEAQSAKELLDEVSKKVKSYDNIAISFKYALSNPSENVSSETRGDVTLKGNKYLLKLMGTEQMYDGKELHVIIPEDEEINISSLNEEDDDAVTPSKMLSFYEEGYTYKMDITQDVNGRKIQYVKLTPIDSNSELKEVLLGIDKQTKHIYKMIQSQKNGSNITITVNSFKTNQPLSETLFKFDETKYDNYYINRMD</sequence>
<dbReference type="EMBL" id="SGXE01000008">
    <property type="protein sequence ID" value="RZS90487.1"/>
    <property type="molecule type" value="Genomic_DNA"/>
</dbReference>
<proteinExistence type="predicted"/>
<dbReference type="Proteomes" id="UP000292262">
    <property type="component" value="Unassembled WGS sequence"/>
</dbReference>
<dbReference type="RefSeq" id="WP_130287969.1">
    <property type="nucleotide sequence ID" value="NZ_SGXE01000008.1"/>
</dbReference>
<keyword evidence="4" id="KW-1185">Reference proteome</keyword>
<keyword evidence="3" id="KW-0449">Lipoprotein</keyword>
<dbReference type="SUPFAM" id="SSF89392">
    <property type="entry name" value="Prokaryotic lipoproteins and lipoprotein localization factors"/>
    <property type="match status" value="1"/>
</dbReference>
<dbReference type="Gene3D" id="2.50.20.10">
    <property type="entry name" value="Lipoprotein localisation LolA/LolB/LppX"/>
    <property type="match status" value="1"/>
</dbReference>
<feature type="signal peptide" evidence="2">
    <location>
        <begin position="1"/>
        <end position="20"/>
    </location>
</feature>
<protein>
    <submittedName>
        <fullName evidence="3">Outer membrane lipoprotein-sorting protein</fullName>
    </submittedName>
</protein>
<evidence type="ECO:0000256" key="1">
    <source>
        <dbReference type="ARBA" id="ARBA00022729"/>
    </source>
</evidence>
<dbReference type="OrthoDB" id="1491557at2"/>
<feature type="chain" id="PRO_5020715079" evidence="2">
    <location>
        <begin position="21"/>
        <end position="212"/>
    </location>
</feature>
<comment type="caution">
    <text evidence="3">The sequence shown here is derived from an EMBL/GenBank/DDBJ whole genome shotgun (WGS) entry which is preliminary data.</text>
</comment>
<reference evidence="3 4" key="1">
    <citation type="submission" date="2019-02" db="EMBL/GenBank/DDBJ databases">
        <title>Genomic Encyclopedia of Type Strains, Phase IV (KMG-IV): sequencing the most valuable type-strain genomes for metagenomic binning, comparative biology and taxonomic classification.</title>
        <authorList>
            <person name="Goeker M."/>
        </authorList>
    </citation>
    <scope>NUCLEOTIDE SEQUENCE [LARGE SCALE GENOMIC DNA]</scope>
    <source>
        <strain evidence="3 4">DSM 17196</strain>
    </source>
</reference>
<dbReference type="InterPro" id="IPR004564">
    <property type="entry name" value="OM_lipoprot_carrier_LolA-like"/>
</dbReference>
<dbReference type="InterPro" id="IPR029046">
    <property type="entry name" value="LolA/LolB/LppX"/>
</dbReference>
<evidence type="ECO:0000313" key="3">
    <source>
        <dbReference type="EMBL" id="RZS90487.1"/>
    </source>
</evidence>
<dbReference type="AlphaFoldDB" id="A0A4Q7NTN6"/>
<dbReference type="Pfam" id="PF03548">
    <property type="entry name" value="LolA"/>
    <property type="match status" value="1"/>
</dbReference>
<gene>
    <name evidence="3" type="ORF">EV197_3476</name>
</gene>
<accession>A0A4Q7NTN6</accession>
<organism evidence="3 4">
    <name type="scientific">Aquimarina brevivitae</name>
    <dbReference type="NCBI Taxonomy" id="323412"/>
    <lineage>
        <taxon>Bacteria</taxon>
        <taxon>Pseudomonadati</taxon>
        <taxon>Bacteroidota</taxon>
        <taxon>Flavobacteriia</taxon>
        <taxon>Flavobacteriales</taxon>
        <taxon>Flavobacteriaceae</taxon>
        <taxon>Aquimarina</taxon>
    </lineage>
</organism>
<name>A0A4Q7NTN6_9FLAO</name>
<evidence type="ECO:0000313" key="4">
    <source>
        <dbReference type="Proteomes" id="UP000292262"/>
    </source>
</evidence>
<keyword evidence="1 2" id="KW-0732">Signal</keyword>
<dbReference type="PANTHER" id="PTHR35869">
    <property type="entry name" value="OUTER-MEMBRANE LIPOPROTEIN CARRIER PROTEIN"/>
    <property type="match status" value="1"/>
</dbReference>
<evidence type="ECO:0000256" key="2">
    <source>
        <dbReference type="SAM" id="SignalP"/>
    </source>
</evidence>
<dbReference type="PANTHER" id="PTHR35869:SF1">
    <property type="entry name" value="OUTER-MEMBRANE LIPOPROTEIN CARRIER PROTEIN"/>
    <property type="match status" value="1"/>
</dbReference>
<dbReference type="CDD" id="cd16325">
    <property type="entry name" value="LolA"/>
    <property type="match status" value="1"/>
</dbReference>